<accession>A0A3M3Y7L9</accession>
<comment type="caution">
    <text evidence="1">The sequence shown here is derived from an EMBL/GenBank/DDBJ whole genome shotgun (WGS) entry which is preliminary data.</text>
</comment>
<name>A0A3M3Y7L9_9PSED</name>
<dbReference type="Proteomes" id="UP000281350">
    <property type="component" value="Unassembled WGS sequence"/>
</dbReference>
<dbReference type="AlphaFoldDB" id="A0A3M3Y7L9"/>
<organism evidence="1 2">
    <name type="scientific">Pseudomonas syringae pv. primulae</name>
    <dbReference type="NCBI Taxonomy" id="251707"/>
    <lineage>
        <taxon>Bacteria</taxon>
        <taxon>Pseudomonadati</taxon>
        <taxon>Pseudomonadota</taxon>
        <taxon>Gammaproteobacteria</taxon>
        <taxon>Pseudomonadales</taxon>
        <taxon>Pseudomonadaceae</taxon>
        <taxon>Pseudomonas</taxon>
    </lineage>
</organism>
<reference evidence="1 2" key="1">
    <citation type="submission" date="2018-08" db="EMBL/GenBank/DDBJ databases">
        <title>Recombination of ecologically and evolutionarily significant loci maintains genetic cohesion in the Pseudomonas syringae species complex.</title>
        <authorList>
            <person name="Dillon M."/>
            <person name="Thakur S."/>
            <person name="Almeida R.N.D."/>
            <person name="Weir B.S."/>
            <person name="Guttman D.S."/>
        </authorList>
    </citation>
    <scope>NUCLEOTIDE SEQUENCE [LARGE SCALE GENOMIC DNA]</scope>
    <source>
        <strain evidence="1 2">ICMP 2732</strain>
    </source>
</reference>
<sequence>MQPFERWASLPVKSQLVKLSSLGLTMNSFIRIRASAKPADFFDEVIPDEGCELNGWRFTRHQIPDFIPTPEGPDVEVISRWLYAETESEPGEWEATLHDKRKALDQVLNVFAAIRQARISEALEFTMWFEDYVLDGRTGSIQPFRIDVCVGIQSFQIIDANGNVIVDARIAQEKHDREQALKARRAAKAEVQSLAKYVKFLGNPDFRRAWESYRLARGRDPHAMSHMYDVREVANKAVGGAQKKLGLSCNEWSRFGLILNNQAVEGGRHNGRHTDPMRPLTTEERSFLLDFGEKLLFAFGDYLLAEEQAAQKRAKNDPGDSAKH</sequence>
<proteinExistence type="predicted"/>
<evidence type="ECO:0000313" key="1">
    <source>
        <dbReference type="EMBL" id="RMO78251.1"/>
    </source>
</evidence>
<dbReference type="EMBL" id="RBPY01000087">
    <property type="protein sequence ID" value="RMO78251.1"/>
    <property type="molecule type" value="Genomic_DNA"/>
</dbReference>
<protein>
    <submittedName>
        <fullName evidence="1">Uncharacterized protein</fullName>
    </submittedName>
</protein>
<gene>
    <name evidence="1" type="ORF">ALQ36_01224</name>
</gene>
<evidence type="ECO:0000313" key="2">
    <source>
        <dbReference type="Proteomes" id="UP000281350"/>
    </source>
</evidence>